<dbReference type="InterPro" id="IPR025202">
    <property type="entry name" value="PLD-like_dom"/>
</dbReference>
<dbReference type="RefSeq" id="WP_089330135.1">
    <property type="nucleotide sequence ID" value="NZ_FZOR01000046.1"/>
</dbReference>
<keyword evidence="10" id="KW-1185">Reference proteome</keyword>
<feature type="domain" description="PLD phosphodiesterase" evidence="8">
    <location>
        <begin position="380"/>
        <end position="409"/>
    </location>
</feature>
<dbReference type="Proteomes" id="UP000198318">
    <property type="component" value="Unassembled WGS sequence"/>
</dbReference>
<feature type="signal peptide" evidence="7">
    <location>
        <begin position="1"/>
        <end position="35"/>
    </location>
</feature>
<protein>
    <recommendedName>
        <fullName evidence="3">phospholipase D</fullName>
        <ecNumber evidence="3">3.1.4.4</ecNumber>
    </recommendedName>
</protein>
<keyword evidence="7" id="KW-0732">Signal</keyword>
<evidence type="ECO:0000256" key="6">
    <source>
        <dbReference type="ARBA" id="ARBA00023098"/>
    </source>
</evidence>
<keyword evidence="6" id="KW-0443">Lipid metabolism</keyword>
<dbReference type="EMBL" id="FZOR01000046">
    <property type="protein sequence ID" value="SNT56923.1"/>
    <property type="molecule type" value="Genomic_DNA"/>
</dbReference>
<comment type="similarity">
    <text evidence="2">Belongs to the phospholipase D family.</text>
</comment>
<keyword evidence="5" id="KW-0442">Lipid degradation</keyword>
<dbReference type="PANTHER" id="PTHR43856:SF1">
    <property type="entry name" value="MITOCHONDRIAL CARDIOLIPIN HYDROLASE"/>
    <property type="match status" value="1"/>
</dbReference>
<dbReference type="PROSITE" id="PS50035">
    <property type="entry name" value="PLD"/>
    <property type="match status" value="1"/>
</dbReference>
<evidence type="ECO:0000256" key="4">
    <source>
        <dbReference type="ARBA" id="ARBA00022801"/>
    </source>
</evidence>
<dbReference type="AlphaFoldDB" id="A0A239NR29"/>
<reference evidence="9 10" key="1">
    <citation type="submission" date="2017-06" db="EMBL/GenBank/DDBJ databases">
        <authorList>
            <person name="Kim H.J."/>
            <person name="Triplett B.A."/>
        </authorList>
    </citation>
    <scope>NUCLEOTIDE SEQUENCE [LARGE SCALE GENOMIC DNA]</scope>
    <source>
        <strain evidence="9 10">DSM 44715</strain>
    </source>
</reference>
<organism evidence="9 10">
    <name type="scientific">Actinomadura meyerae</name>
    <dbReference type="NCBI Taxonomy" id="240840"/>
    <lineage>
        <taxon>Bacteria</taxon>
        <taxon>Bacillati</taxon>
        <taxon>Actinomycetota</taxon>
        <taxon>Actinomycetes</taxon>
        <taxon>Streptosporangiales</taxon>
        <taxon>Thermomonosporaceae</taxon>
        <taxon>Actinomadura</taxon>
    </lineage>
</organism>
<dbReference type="GO" id="GO:0006793">
    <property type="term" value="P:phosphorus metabolic process"/>
    <property type="evidence" value="ECO:0007669"/>
    <property type="project" value="UniProtKB-ARBA"/>
</dbReference>
<evidence type="ECO:0000256" key="5">
    <source>
        <dbReference type="ARBA" id="ARBA00022963"/>
    </source>
</evidence>
<evidence type="ECO:0000256" key="7">
    <source>
        <dbReference type="SAM" id="SignalP"/>
    </source>
</evidence>
<name>A0A239NR29_9ACTN</name>
<comment type="catalytic activity">
    <reaction evidence="1">
        <text>a 1,2-diacyl-sn-glycero-3-phosphocholine + H2O = a 1,2-diacyl-sn-glycero-3-phosphate + choline + H(+)</text>
        <dbReference type="Rhea" id="RHEA:14445"/>
        <dbReference type="ChEBI" id="CHEBI:15354"/>
        <dbReference type="ChEBI" id="CHEBI:15377"/>
        <dbReference type="ChEBI" id="CHEBI:15378"/>
        <dbReference type="ChEBI" id="CHEBI:57643"/>
        <dbReference type="ChEBI" id="CHEBI:58608"/>
        <dbReference type="EC" id="3.1.4.4"/>
    </reaction>
</comment>
<dbReference type="GO" id="GO:0016891">
    <property type="term" value="F:RNA endonuclease activity producing 5'-phosphomonoesters, hydrolytic mechanism"/>
    <property type="evidence" value="ECO:0007669"/>
    <property type="project" value="TreeGrafter"/>
</dbReference>
<evidence type="ECO:0000259" key="8">
    <source>
        <dbReference type="PROSITE" id="PS50035"/>
    </source>
</evidence>
<feature type="chain" id="PRO_5012828327" description="phospholipase D" evidence="7">
    <location>
        <begin position="36"/>
        <end position="445"/>
    </location>
</feature>
<evidence type="ECO:0000313" key="10">
    <source>
        <dbReference type="Proteomes" id="UP000198318"/>
    </source>
</evidence>
<dbReference type="PANTHER" id="PTHR43856">
    <property type="entry name" value="CARDIOLIPIN HYDROLASE"/>
    <property type="match status" value="1"/>
</dbReference>
<evidence type="ECO:0000313" key="9">
    <source>
        <dbReference type="EMBL" id="SNT56923.1"/>
    </source>
</evidence>
<dbReference type="Pfam" id="PF13091">
    <property type="entry name" value="PLDc_2"/>
    <property type="match status" value="2"/>
</dbReference>
<evidence type="ECO:0000256" key="2">
    <source>
        <dbReference type="ARBA" id="ARBA00008664"/>
    </source>
</evidence>
<gene>
    <name evidence="9" type="ORF">SAMN05443665_104620</name>
</gene>
<accession>A0A239NR29</accession>
<dbReference type="InterPro" id="IPR051406">
    <property type="entry name" value="PLD_domain"/>
</dbReference>
<dbReference type="GO" id="GO:0016042">
    <property type="term" value="P:lipid catabolic process"/>
    <property type="evidence" value="ECO:0007669"/>
    <property type="project" value="UniProtKB-KW"/>
</dbReference>
<dbReference type="InterPro" id="IPR001736">
    <property type="entry name" value="PLipase_D/transphosphatidylase"/>
</dbReference>
<dbReference type="GO" id="GO:0004630">
    <property type="term" value="F:phospholipase D activity"/>
    <property type="evidence" value="ECO:0007669"/>
    <property type="project" value="UniProtKB-EC"/>
</dbReference>
<evidence type="ECO:0000256" key="1">
    <source>
        <dbReference type="ARBA" id="ARBA00000798"/>
    </source>
</evidence>
<dbReference type="Gene3D" id="3.30.870.10">
    <property type="entry name" value="Endonuclease Chain A"/>
    <property type="match status" value="2"/>
</dbReference>
<dbReference type="OrthoDB" id="3740959at2"/>
<keyword evidence="4" id="KW-0378">Hydrolase</keyword>
<dbReference type="EC" id="3.1.4.4" evidence="3"/>
<proteinExistence type="inferred from homology"/>
<sequence>MSVRISARPLAAAAALLLLLAGALAALVAAPPARAALPKPVLGGPVFNYPMGTAAQQRAIFDQIIKLIDATPAGEEIRASVFDFTDLEVAQHLMSAFQRGVKVKVIIDDSSYLDGNANRKASPAFDLLRQAQPNGLGMDDSKASWLIVCDDRYELDDGHDDYRRGCSTSRTYTYSTGGKATGYNHNKFFLFSRITGFDDGTSYQKVVLQTSSNLTNWYKVQSYNDAVTFVDPTVYDGYYQYHQDMRANRYGYGNDNYYRSTPSGGTYRAFFFPRKENSGEPFSTGNQTDTVANALKEVSCAYTGTDGKRHQTDVRIVMSSFTRTAIAGELSRLRRAGCWVDVVYDTGGMSAAVHDELDWSGGPQLVPCQFTYAGRGVQPHNKIMMIDGDYNGSITPRVYTGSHNFNISALRLADETLLRITSAAYHASYLSYFYTVRDQCRRGAP</sequence>
<dbReference type="SUPFAM" id="SSF56024">
    <property type="entry name" value="Phospholipase D/nuclease"/>
    <property type="match status" value="2"/>
</dbReference>
<evidence type="ECO:0000256" key="3">
    <source>
        <dbReference type="ARBA" id="ARBA00012027"/>
    </source>
</evidence>